<dbReference type="PANTHER" id="PTHR23028:SF53">
    <property type="entry name" value="ACYL_TRANSF_3 DOMAIN-CONTAINING PROTEIN"/>
    <property type="match status" value="1"/>
</dbReference>
<comment type="caution">
    <text evidence="3">The sequence shown here is derived from an EMBL/GenBank/DDBJ whole genome shotgun (WGS) entry which is preliminary data.</text>
</comment>
<evidence type="ECO:0000259" key="2">
    <source>
        <dbReference type="Pfam" id="PF01757"/>
    </source>
</evidence>
<dbReference type="GO" id="GO:0016747">
    <property type="term" value="F:acyltransferase activity, transferring groups other than amino-acyl groups"/>
    <property type="evidence" value="ECO:0007669"/>
    <property type="project" value="InterPro"/>
</dbReference>
<protein>
    <submittedName>
        <fullName evidence="3">Acyltransferase</fullName>
    </submittedName>
</protein>
<dbReference type="GO" id="GO:0009103">
    <property type="term" value="P:lipopolysaccharide biosynthetic process"/>
    <property type="evidence" value="ECO:0007669"/>
    <property type="project" value="TreeGrafter"/>
</dbReference>
<feature type="transmembrane region" description="Helical" evidence="1">
    <location>
        <begin position="267"/>
        <end position="283"/>
    </location>
</feature>
<feature type="transmembrane region" description="Helical" evidence="1">
    <location>
        <begin position="163"/>
        <end position="183"/>
    </location>
</feature>
<organism evidence="3 4">
    <name type="scientific">Metallococcus carri</name>
    <dbReference type="NCBI Taxonomy" id="1656884"/>
    <lineage>
        <taxon>Bacteria</taxon>
        <taxon>Bacillati</taxon>
        <taxon>Actinomycetota</taxon>
        <taxon>Actinomycetes</taxon>
        <taxon>Micrococcales</taxon>
        <taxon>Dermacoccaceae</taxon>
        <taxon>Metallococcus</taxon>
    </lineage>
</organism>
<dbReference type="RefSeq" id="WP_166193516.1">
    <property type="nucleotide sequence ID" value="NZ_JAAOIV010000002.1"/>
</dbReference>
<dbReference type="GO" id="GO:0016020">
    <property type="term" value="C:membrane"/>
    <property type="evidence" value="ECO:0007669"/>
    <property type="project" value="TreeGrafter"/>
</dbReference>
<feature type="transmembrane region" description="Helical" evidence="1">
    <location>
        <begin position="195"/>
        <end position="215"/>
    </location>
</feature>
<reference evidence="3" key="1">
    <citation type="submission" date="2020-03" db="EMBL/GenBank/DDBJ databases">
        <title>Draft sequencing of Calidifontibacter sp. DB0510.</title>
        <authorList>
            <person name="Kim D.-U."/>
        </authorList>
    </citation>
    <scope>NUCLEOTIDE SEQUENCE</scope>
    <source>
        <strain evidence="3">DB0510</strain>
    </source>
</reference>
<dbReference type="AlphaFoldDB" id="A0A967EGD8"/>
<dbReference type="InterPro" id="IPR002656">
    <property type="entry name" value="Acyl_transf_3_dom"/>
</dbReference>
<keyword evidence="1" id="KW-0472">Membrane</keyword>
<keyword evidence="3" id="KW-0012">Acyltransferase</keyword>
<feature type="transmembrane region" description="Helical" evidence="1">
    <location>
        <begin position="132"/>
        <end position="151"/>
    </location>
</feature>
<evidence type="ECO:0000313" key="4">
    <source>
        <dbReference type="Proteomes" id="UP000744769"/>
    </source>
</evidence>
<feature type="transmembrane region" description="Helical" evidence="1">
    <location>
        <begin position="47"/>
        <end position="68"/>
    </location>
</feature>
<dbReference type="Pfam" id="PF01757">
    <property type="entry name" value="Acyl_transf_3"/>
    <property type="match status" value="1"/>
</dbReference>
<dbReference type="PANTHER" id="PTHR23028">
    <property type="entry name" value="ACETYLTRANSFERASE"/>
    <property type="match status" value="1"/>
</dbReference>
<dbReference type="EMBL" id="JAAOIV010000002">
    <property type="protein sequence ID" value="NHN54948.1"/>
    <property type="molecule type" value="Genomic_DNA"/>
</dbReference>
<keyword evidence="1" id="KW-0812">Transmembrane</keyword>
<feature type="transmembrane region" description="Helical" evidence="1">
    <location>
        <begin position="304"/>
        <end position="322"/>
    </location>
</feature>
<feature type="transmembrane region" description="Helical" evidence="1">
    <location>
        <begin position="80"/>
        <end position="99"/>
    </location>
</feature>
<accession>A0A967EGD8</accession>
<sequence length="376" mass="39532">MRRFPWIDGLRGLAALLVLLSHVAFWTGASAIDVSGGLLARGDSGVAVFFAISAFLLLRPWLTGPVDLHRYAVHRAARILPAYAVALVTVLAVAATGATPEGGLGGVGRVLSNLLLVQGYTGQTYQAFTQTWSITTEVTFYLLLPVLGPALRRLCDRAPRAVLPTLAAVALLGLVVQAGAAAWSRQDPAGHAGALATSALGHAAWFAVGAALAVLQARPDVALRPARWTPGVVVGVAAIVYLVASTPLAGPADLRLPTVPQAVTKELLYAVFAGLLVFAASASPRTRGERELASWPGLGFAGDLSYAVFLWHVLVLQVLYLFTGRQLFTGGFGWMLFAVVTVTVVIAQASAQLLELPVLRRARRSDPAARTPVRTG</sequence>
<feature type="transmembrane region" description="Helical" evidence="1">
    <location>
        <begin position="227"/>
        <end position="247"/>
    </location>
</feature>
<keyword evidence="4" id="KW-1185">Reference proteome</keyword>
<evidence type="ECO:0000256" key="1">
    <source>
        <dbReference type="SAM" id="Phobius"/>
    </source>
</evidence>
<dbReference type="Proteomes" id="UP000744769">
    <property type="component" value="Unassembled WGS sequence"/>
</dbReference>
<feature type="transmembrane region" description="Helical" evidence="1">
    <location>
        <begin position="334"/>
        <end position="354"/>
    </location>
</feature>
<evidence type="ECO:0000313" key="3">
    <source>
        <dbReference type="EMBL" id="NHN54948.1"/>
    </source>
</evidence>
<name>A0A967EGD8_9MICO</name>
<keyword evidence="1" id="KW-1133">Transmembrane helix</keyword>
<dbReference type="InterPro" id="IPR050879">
    <property type="entry name" value="Acyltransferase_3"/>
</dbReference>
<keyword evidence="3" id="KW-0808">Transferase</keyword>
<gene>
    <name evidence="3" type="ORF">G9U51_04000</name>
</gene>
<feature type="domain" description="Acyltransferase 3" evidence="2">
    <location>
        <begin position="5"/>
        <end position="346"/>
    </location>
</feature>
<proteinExistence type="predicted"/>